<dbReference type="InterPro" id="IPR049128">
    <property type="entry name" value="Pop8-like_dom"/>
</dbReference>
<organism evidence="2 3">
    <name type="scientific">Fusarium langsethiae</name>
    <dbReference type="NCBI Taxonomy" id="179993"/>
    <lineage>
        <taxon>Eukaryota</taxon>
        <taxon>Fungi</taxon>
        <taxon>Dikarya</taxon>
        <taxon>Ascomycota</taxon>
        <taxon>Pezizomycotina</taxon>
        <taxon>Sordariomycetes</taxon>
        <taxon>Hypocreomycetidae</taxon>
        <taxon>Hypocreales</taxon>
        <taxon>Nectriaceae</taxon>
        <taxon>Fusarium</taxon>
    </lineage>
</organism>
<evidence type="ECO:0000313" key="2">
    <source>
        <dbReference type="EMBL" id="KPA45686.1"/>
    </source>
</evidence>
<dbReference type="GO" id="GO:0000294">
    <property type="term" value="P:nuclear-transcribed mRNA catabolic process, RNase MRP-dependent"/>
    <property type="evidence" value="ECO:0007669"/>
    <property type="project" value="TreeGrafter"/>
</dbReference>
<comment type="caution">
    <text evidence="2">The sequence shown here is derived from an EMBL/GenBank/DDBJ whole genome shotgun (WGS) entry which is preliminary data.</text>
</comment>
<dbReference type="EMBL" id="JXCE01000011">
    <property type="protein sequence ID" value="KPA45686.1"/>
    <property type="molecule type" value="Genomic_DNA"/>
</dbReference>
<dbReference type="GO" id="GO:0000171">
    <property type="term" value="F:ribonuclease MRP activity"/>
    <property type="evidence" value="ECO:0007669"/>
    <property type="project" value="TreeGrafter"/>
</dbReference>
<feature type="domain" description="Ribonucleases P/MRP subunit Pop8-like" evidence="1">
    <location>
        <begin position="34"/>
        <end position="110"/>
    </location>
</feature>
<dbReference type="AlphaFoldDB" id="A0A0M9F4K8"/>
<dbReference type="PANTHER" id="PTHR28173">
    <property type="entry name" value="RIBONUCLEASES P/MRP PROTEIN SUBUNIT POP8"/>
    <property type="match status" value="1"/>
</dbReference>
<dbReference type="GO" id="GO:0008033">
    <property type="term" value="P:tRNA processing"/>
    <property type="evidence" value="ECO:0007669"/>
    <property type="project" value="InterPro"/>
</dbReference>
<dbReference type="Pfam" id="PF20976">
    <property type="entry name" value="Pop8"/>
    <property type="match status" value="1"/>
</dbReference>
<dbReference type="Proteomes" id="UP000037904">
    <property type="component" value="Unassembled WGS sequence"/>
</dbReference>
<dbReference type="GO" id="GO:0004526">
    <property type="term" value="F:ribonuclease P activity"/>
    <property type="evidence" value="ECO:0007669"/>
    <property type="project" value="TreeGrafter"/>
</dbReference>
<dbReference type="GO" id="GO:0034965">
    <property type="term" value="P:intronic box C/D snoRNA processing"/>
    <property type="evidence" value="ECO:0007669"/>
    <property type="project" value="TreeGrafter"/>
</dbReference>
<dbReference type="PANTHER" id="PTHR28173:SF1">
    <property type="entry name" value="RIBONUCLEASES P_MRP PROTEIN SUBUNIT POP8"/>
    <property type="match status" value="1"/>
</dbReference>
<name>A0A0M9F4K8_FUSLA</name>
<dbReference type="GO" id="GO:0005655">
    <property type="term" value="C:nucleolar ribonuclease P complex"/>
    <property type="evidence" value="ECO:0007669"/>
    <property type="project" value="InterPro"/>
</dbReference>
<dbReference type="GO" id="GO:0000172">
    <property type="term" value="C:ribonuclease MRP complex"/>
    <property type="evidence" value="ECO:0007669"/>
    <property type="project" value="InterPro"/>
</dbReference>
<proteinExistence type="predicted"/>
<evidence type="ECO:0000259" key="1">
    <source>
        <dbReference type="Pfam" id="PF20976"/>
    </source>
</evidence>
<keyword evidence="3" id="KW-1185">Reference proteome</keyword>
<accession>A0A0M9F4K8</accession>
<dbReference type="InterPro" id="IPR020347">
    <property type="entry name" value="Pop8"/>
</dbReference>
<dbReference type="OrthoDB" id="5530243at2759"/>
<evidence type="ECO:0000313" key="3">
    <source>
        <dbReference type="Proteomes" id="UP000037904"/>
    </source>
</evidence>
<gene>
    <name evidence="2" type="ORF">FLAG1_01412</name>
</gene>
<protein>
    <recommendedName>
        <fullName evidence="1">Ribonucleases P/MRP subunit Pop8-like domain-containing protein</fullName>
    </recommendedName>
</protein>
<sequence length="146" mass="15942">MTQNTSRSSQKNIFQEKGLEKSHDLLTCTIKEPPFSYAHLELVTDAPSSSSSVTLDDISLKSYCTAALRQFLGTTGAAISIDILKVENNHAWVRVPRPDLGSFAAAITAWRGTSDNGEQISLQLRQCSDWLGAMVGADGQNRLWNA</sequence>
<reference evidence="2 3" key="1">
    <citation type="submission" date="2015-04" db="EMBL/GenBank/DDBJ databases">
        <title>The draft genome sequence of Fusarium langsethiae, a T-2/HT-2 mycotoxin producer.</title>
        <authorList>
            <person name="Lysoe E."/>
            <person name="Divon H.H."/>
            <person name="Terzi V."/>
            <person name="Orru L."/>
            <person name="Lamontanara A."/>
            <person name="Kolseth A.-K."/>
            <person name="Frandsen R.J."/>
            <person name="Nielsen K."/>
            <person name="Thrane U."/>
        </authorList>
    </citation>
    <scope>NUCLEOTIDE SEQUENCE [LARGE SCALE GENOMIC DNA]</scope>
    <source>
        <strain evidence="2 3">Fl201059</strain>
    </source>
</reference>